<name>A0A5A5TXH4_LEUCI</name>
<accession>A0A5A5TXH4</accession>
<dbReference type="Gene3D" id="3.40.50.300">
    <property type="entry name" value="P-loop containing nucleotide triphosphate hydrolases"/>
    <property type="match status" value="1"/>
</dbReference>
<organism evidence="10 11">
    <name type="scientific">Leuconostoc citreum</name>
    <dbReference type="NCBI Taxonomy" id="33964"/>
    <lineage>
        <taxon>Bacteria</taxon>
        <taxon>Bacillati</taxon>
        <taxon>Bacillota</taxon>
        <taxon>Bacilli</taxon>
        <taxon>Lactobacillales</taxon>
        <taxon>Lactobacillaceae</taxon>
        <taxon>Leuconostoc</taxon>
    </lineage>
</organism>
<proteinExistence type="inferred from homology"/>
<dbReference type="UniPathway" id="UPA00241">
    <property type="reaction ID" value="UER00356"/>
</dbReference>
<dbReference type="NCBIfam" id="TIGR00152">
    <property type="entry name" value="dephospho-CoA kinase"/>
    <property type="match status" value="1"/>
</dbReference>
<dbReference type="InterPro" id="IPR001977">
    <property type="entry name" value="Depp_CoAkinase"/>
</dbReference>
<feature type="binding site" evidence="8">
    <location>
        <begin position="11"/>
        <end position="16"/>
    </location>
    <ligand>
        <name>ATP</name>
        <dbReference type="ChEBI" id="CHEBI:30616"/>
    </ligand>
</feature>
<evidence type="ECO:0000256" key="4">
    <source>
        <dbReference type="ARBA" id="ARBA00022741"/>
    </source>
</evidence>
<comment type="catalytic activity">
    <reaction evidence="8">
        <text>3'-dephospho-CoA + ATP = ADP + CoA + H(+)</text>
        <dbReference type="Rhea" id="RHEA:18245"/>
        <dbReference type="ChEBI" id="CHEBI:15378"/>
        <dbReference type="ChEBI" id="CHEBI:30616"/>
        <dbReference type="ChEBI" id="CHEBI:57287"/>
        <dbReference type="ChEBI" id="CHEBI:57328"/>
        <dbReference type="ChEBI" id="CHEBI:456216"/>
        <dbReference type="EC" id="2.7.1.24"/>
    </reaction>
</comment>
<keyword evidence="4 8" id="KW-0547">Nucleotide-binding</keyword>
<dbReference type="PANTHER" id="PTHR10695:SF46">
    <property type="entry name" value="BIFUNCTIONAL COENZYME A SYNTHASE-RELATED"/>
    <property type="match status" value="1"/>
</dbReference>
<dbReference type="HAMAP" id="MF_00376">
    <property type="entry name" value="Dephospho_CoA_kinase"/>
    <property type="match status" value="1"/>
</dbReference>
<dbReference type="PROSITE" id="PS51219">
    <property type="entry name" value="DPCK"/>
    <property type="match status" value="1"/>
</dbReference>
<dbReference type="EMBL" id="BJJW01000001">
    <property type="protein sequence ID" value="GDZ82788.1"/>
    <property type="molecule type" value="Genomic_DNA"/>
</dbReference>
<reference evidence="10 11" key="1">
    <citation type="submission" date="2019-04" db="EMBL/GenBank/DDBJ databases">
        <title>A pseudo-fructophilic Leuconostoc citreum strain F192-5 isolated from peel of satsuma mandarin: the first report for isolation and characterization of strain-dependent fructophilic-like characteristics.</title>
        <authorList>
            <person name="Maeno S."/>
            <person name="Tanizawa Y."/>
            <person name="Kajikawa A."/>
            <person name="Kanesaki Y."/>
            <person name="Kubota E."/>
            <person name="Arita M."/>
            <person name="Leon D."/>
            <person name="Endo A."/>
        </authorList>
    </citation>
    <scope>NUCLEOTIDE SEQUENCE [LARGE SCALE GENOMIC DNA]</scope>
    <source>
        <strain evidence="10 11">F192-5</strain>
    </source>
</reference>
<dbReference type="InterPro" id="IPR027417">
    <property type="entry name" value="P-loop_NTPase"/>
</dbReference>
<sequence>MVIIGLTGSIATGKSTVSTMLRDAGMPIVDADVVAREVVEPGTHTLEAIKLAFGPGVIENGVLNRSQLGNIVFGNQSELQRLNAIMQPAIRSVMADKINFWRTQHVPVLILDIPLLFEREYDKNYHVDKIIVVSADPEVQLARLKSRDSLDERQAKNRMRTQMPIAEKVARADYVINNNGDKSQLKAQVDNLIEKLKDIAPEYDTK</sequence>
<keyword evidence="6 8" id="KW-0067">ATP-binding</keyword>
<evidence type="ECO:0000256" key="2">
    <source>
        <dbReference type="ARBA" id="ARBA00022490"/>
    </source>
</evidence>
<evidence type="ECO:0000256" key="7">
    <source>
        <dbReference type="ARBA" id="ARBA00022993"/>
    </source>
</evidence>
<dbReference type="GO" id="GO:0005737">
    <property type="term" value="C:cytoplasm"/>
    <property type="evidence" value="ECO:0007669"/>
    <property type="project" value="UniProtKB-SubCell"/>
</dbReference>
<dbReference type="RefSeq" id="WP_099044889.1">
    <property type="nucleotide sequence ID" value="NZ_BJJW01000001.1"/>
</dbReference>
<keyword evidence="2 8" id="KW-0963">Cytoplasm</keyword>
<comment type="similarity">
    <text evidence="1 8">Belongs to the CoaE family.</text>
</comment>
<dbReference type="AlphaFoldDB" id="A0A5A5TXH4"/>
<keyword evidence="7 8" id="KW-0173">Coenzyme A biosynthesis</keyword>
<evidence type="ECO:0000313" key="11">
    <source>
        <dbReference type="Proteomes" id="UP000323274"/>
    </source>
</evidence>
<dbReference type="EC" id="2.7.1.24" evidence="8 9"/>
<evidence type="ECO:0000256" key="1">
    <source>
        <dbReference type="ARBA" id="ARBA00009018"/>
    </source>
</evidence>
<comment type="function">
    <text evidence="8">Catalyzes the phosphorylation of the 3'-hydroxyl group of dephosphocoenzyme A to form coenzyme A.</text>
</comment>
<dbReference type="Proteomes" id="UP000323274">
    <property type="component" value="Unassembled WGS sequence"/>
</dbReference>
<evidence type="ECO:0000256" key="8">
    <source>
        <dbReference type="HAMAP-Rule" id="MF_00376"/>
    </source>
</evidence>
<comment type="caution">
    <text evidence="10">The sequence shown here is derived from an EMBL/GenBank/DDBJ whole genome shotgun (WGS) entry which is preliminary data.</text>
</comment>
<comment type="pathway">
    <text evidence="8">Cofactor biosynthesis; coenzyme A biosynthesis; CoA from (R)-pantothenate: step 5/5.</text>
</comment>
<protein>
    <recommendedName>
        <fullName evidence="8 9">Dephospho-CoA kinase</fullName>
        <ecNumber evidence="8 9">2.7.1.24</ecNumber>
    </recommendedName>
    <alternativeName>
        <fullName evidence="8">Dephosphocoenzyme A kinase</fullName>
    </alternativeName>
</protein>
<evidence type="ECO:0000256" key="9">
    <source>
        <dbReference type="NCBIfam" id="TIGR00152"/>
    </source>
</evidence>
<dbReference type="SUPFAM" id="SSF52540">
    <property type="entry name" value="P-loop containing nucleoside triphosphate hydrolases"/>
    <property type="match status" value="1"/>
</dbReference>
<keyword evidence="5 8" id="KW-0418">Kinase</keyword>
<dbReference type="CDD" id="cd02022">
    <property type="entry name" value="DPCK"/>
    <property type="match status" value="1"/>
</dbReference>
<keyword evidence="3 8" id="KW-0808">Transferase</keyword>
<evidence type="ECO:0000256" key="5">
    <source>
        <dbReference type="ARBA" id="ARBA00022777"/>
    </source>
</evidence>
<dbReference type="FunFam" id="3.40.50.300:FF:000991">
    <property type="entry name" value="Dephospho-CoA kinase"/>
    <property type="match status" value="1"/>
</dbReference>
<dbReference type="GO" id="GO:0015937">
    <property type="term" value="P:coenzyme A biosynthetic process"/>
    <property type="evidence" value="ECO:0007669"/>
    <property type="project" value="UniProtKB-UniRule"/>
</dbReference>
<dbReference type="Pfam" id="PF01121">
    <property type="entry name" value="CoaE"/>
    <property type="match status" value="1"/>
</dbReference>
<evidence type="ECO:0000256" key="3">
    <source>
        <dbReference type="ARBA" id="ARBA00022679"/>
    </source>
</evidence>
<dbReference type="GO" id="GO:0005524">
    <property type="term" value="F:ATP binding"/>
    <property type="evidence" value="ECO:0007669"/>
    <property type="project" value="UniProtKB-UniRule"/>
</dbReference>
<dbReference type="GO" id="GO:0004140">
    <property type="term" value="F:dephospho-CoA kinase activity"/>
    <property type="evidence" value="ECO:0007669"/>
    <property type="project" value="UniProtKB-UniRule"/>
</dbReference>
<dbReference type="PANTHER" id="PTHR10695">
    <property type="entry name" value="DEPHOSPHO-COA KINASE-RELATED"/>
    <property type="match status" value="1"/>
</dbReference>
<gene>
    <name evidence="8 10" type="primary">coaE</name>
    <name evidence="10" type="ORF">LCIT_00300</name>
</gene>
<comment type="subcellular location">
    <subcellularLocation>
        <location evidence="8">Cytoplasm</location>
    </subcellularLocation>
</comment>
<evidence type="ECO:0000313" key="10">
    <source>
        <dbReference type="EMBL" id="GDZ82788.1"/>
    </source>
</evidence>
<evidence type="ECO:0000256" key="6">
    <source>
        <dbReference type="ARBA" id="ARBA00022840"/>
    </source>
</evidence>